<dbReference type="HOGENOM" id="CLU_2320013_0_0_1"/>
<keyword evidence="2" id="KW-1185">Reference proteome</keyword>
<evidence type="ECO:0000313" key="2">
    <source>
        <dbReference type="Proteomes" id="UP000027195"/>
    </source>
</evidence>
<proteinExistence type="predicted"/>
<evidence type="ECO:0000313" key="1">
    <source>
        <dbReference type="EMBL" id="KDQ20613.1"/>
    </source>
</evidence>
<reference evidence="2" key="1">
    <citation type="journal article" date="2014" name="Proc. Natl. Acad. Sci. U.S.A.">
        <title>Extensive sampling of basidiomycete genomes demonstrates inadequacy of the white-rot/brown-rot paradigm for wood decay fungi.</title>
        <authorList>
            <person name="Riley R."/>
            <person name="Salamov A.A."/>
            <person name="Brown D.W."/>
            <person name="Nagy L.G."/>
            <person name="Floudas D."/>
            <person name="Held B.W."/>
            <person name="Levasseur A."/>
            <person name="Lombard V."/>
            <person name="Morin E."/>
            <person name="Otillar R."/>
            <person name="Lindquist E.A."/>
            <person name="Sun H."/>
            <person name="LaButti K.M."/>
            <person name="Schmutz J."/>
            <person name="Jabbour D."/>
            <person name="Luo H."/>
            <person name="Baker S.E."/>
            <person name="Pisabarro A.G."/>
            <person name="Walton J.D."/>
            <person name="Blanchette R.A."/>
            <person name="Henrissat B."/>
            <person name="Martin F."/>
            <person name="Cullen D."/>
            <person name="Hibbett D.S."/>
            <person name="Grigoriev I.V."/>
        </authorList>
    </citation>
    <scope>NUCLEOTIDE SEQUENCE [LARGE SCALE GENOMIC DNA]</scope>
    <source>
        <strain evidence="2">FD-172 SS1</strain>
    </source>
</reference>
<dbReference type="InParanoid" id="A0A067MXX5"/>
<dbReference type="Proteomes" id="UP000027195">
    <property type="component" value="Unassembled WGS sequence"/>
</dbReference>
<name>A0A067MXX5_BOTB1</name>
<protein>
    <submittedName>
        <fullName evidence="1">Uncharacterized protein</fullName>
    </submittedName>
</protein>
<gene>
    <name evidence="1" type="ORF">BOTBODRAFT_313237</name>
</gene>
<dbReference type="EMBL" id="KL198017">
    <property type="protein sequence ID" value="KDQ20613.1"/>
    <property type="molecule type" value="Genomic_DNA"/>
</dbReference>
<dbReference type="AlphaFoldDB" id="A0A067MXX5"/>
<organism evidence="1 2">
    <name type="scientific">Botryobasidium botryosum (strain FD-172 SS1)</name>
    <dbReference type="NCBI Taxonomy" id="930990"/>
    <lineage>
        <taxon>Eukaryota</taxon>
        <taxon>Fungi</taxon>
        <taxon>Dikarya</taxon>
        <taxon>Basidiomycota</taxon>
        <taxon>Agaricomycotina</taxon>
        <taxon>Agaricomycetes</taxon>
        <taxon>Cantharellales</taxon>
        <taxon>Botryobasidiaceae</taxon>
        <taxon>Botryobasidium</taxon>
    </lineage>
</organism>
<accession>A0A067MXX5</accession>
<sequence length="99" mass="11066">MSWPKPSSSVLVASCFVHDTVANFHFTYLCCLRACISPWHTILLNSFQPADRCVLHSIINATDIYRVTHPISLPGVFFLHSDLALWTLPLCLAPGPRES</sequence>